<name>A0A0P6XY19_9CHLR</name>
<accession>A0A0P6XY19</accession>
<dbReference type="OrthoDB" id="159940at2"/>
<dbReference type="EMBL" id="LGCL01000002">
    <property type="protein sequence ID" value="KPL80979.1"/>
    <property type="molecule type" value="Genomic_DNA"/>
</dbReference>
<organism evidence="1 2">
    <name type="scientific">Ornatilinea apprima</name>
    <dbReference type="NCBI Taxonomy" id="1134406"/>
    <lineage>
        <taxon>Bacteria</taxon>
        <taxon>Bacillati</taxon>
        <taxon>Chloroflexota</taxon>
        <taxon>Anaerolineae</taxon>
        <taxon>Anaerolineales</taxon>
        <taxon>Anaerolineaceae</taxon>
        <taxon>Ornatilinea</taxon>
    </lineage>
</organism>
<reference evidence="1 2" key="1">
    <citation type="submission" date="2015-07" db="EMBL/GenBank/DDBJ databases">
        <title>Genome sequence of Ornatilinea apprima DSM 23815.</title>
        <authorList>
            <person name="Hemp J."/>
            <person name="Ward L.M."/>
            <person name="Pace L.A."/>
            <person name="Fischer W.W."/>
        </authorList>
    </citation>
    <scope>NUCLEOTIDE SEQUENCE [LARGE SCALE GENOMIC DNA]</scope>
    <source>
        <strain evidence="1 2">P3M-1</strain>
    </source>
</reference>
<dbReference type="Proteomes" id="UP000050417">
    <property type="component" value="Unassembled WGS sequence"/>
</dbReference>
<sequence>MKDRSIFDTLLIIARPAAGKSEVIHYLKQTPLTDRINRFHIGQFSEIDDFPMLWTWFEEDDILEKMGKPRLHSDSDGYFLHPYLWDLLIERICLDYAKRKRDQAGEQSETILIEFSRGSQHGGYRSAFRHLSDAVLENLAILYIDVPFEESLRKNRRRFNPNRPDSILEHGLSDEKLVTLYEKIDWFELLDHPTHIVINGRRVPYVIMNNFDDVTTQGGEALGQRLQDALCQLWRLSME</sequence>
<comment type="caution">
    <text evidence="1">The sequence shown here is derived from an EMBL/GenBank/DDBJ whole genome shotgun (WGS) entry which is preliminary data.</text>
</comment>
<dbReference type="AlphaFoldDB" id="A0A0P6XY19"/>
<keyword evidence="2" id="KW-1185">Reference proteome</keyword>
<protein>
    <recommendedName>
        <fullName evidence="3">Deoxynucleoside kinase domain-containing protein</fullName>
    </recommendedName>
</protein>
<dbReference type="STRING" id="1134406.ADN00_00020"/>
<gene>
    <name evidence="1" type="ORF">ADN00_00020</name>
</gene>
<evidence type="ECO:0008006" key="3">
    <source>
        <dbReference type="Google" id="ProtNLM"/>
    </source>
</evidence>
<proteinExistence type="predicted"/>
<evidence type="ECO:0000313" key="2">
    <source>
        <dbReference type="Proteomes" id="UP000050417"/>
    </source>
</evidence>
<dbReference type="RefSeq" id="WP_075060908.1">
    <property type="nucleotide sequence ID" value="NZ_LGCL01000002.1"/>
</dbReference>
<evidence type="ECO:0000313" key="1">
    <source>
        <dbReference type="EMBL" id="KPL80979.1"/>
    </source>
</evidence>